<accession>A0A5C6W1M1</accession>
<name>A0A5C6W1M1_9BACI</name>
<dbReference type="EMBL" id="VOQF01000004">
    <property type="protein sequence ID" value="TXC91609.1"/>
    <property type="molecule type" value="Genomic_DNA"/>
</dbReference>
<organism evidence="2 3">
    <name type="scientific">Metabacillus litoralis</name>
    <dbReference type="NCBI Taxonomy" id="152268"/>
    <lineage>
        <taxon>Bacteria</taxon>
        <taxon>Bacillati</taxon>
        <taxon>Bacillota</taxon>
        <taxon>Bacilli</taxon>
        <taxon>Bacillales</taxon>
        <taxon>Bacillaceae</taxon>
        <taxon>Metabacillus</taxon>
    </lineage>
</organism>
<evidence type="ECO:0000256" key="1">
    <source>
        <dbReference type="SAM" id="Phobius"/>
    </source>
</evidence>
<proteinExistence type="predicted"/>
<keyword evidence="3" id="KW-1185">Reference proteome</keyword>
<feature type="transmembrane region" description="Helical" evidence="1">
    <location>
        <begin position="129"/>
        <end position="145"/>
    </location>
</feature>
<protein>
    <submittedName>
        <fullName evidence="2">Uncharacterized protein</fullName>
    </submittedName>
</protein>
<feature type="transmembrane region" description="Helical" evidence="1">
    <location>
        <begin position="150"/>
        <end position="167"/>
    </location>
</feature>
<dbReference type="NCBIfam" id="NF041644">
    <property type="entry name" value="CBO0543_fam"/>
    <property type="match status" value="1"/>
</dbReference>
<reference evidence="2 3" key="1">
    <citation type="journal article" date="2005" name="Int. J. Syst. Evol. Microbiol.">
        <title>Bacillus litoralis sp. nov., isolated from a tidal flat of the Yellow Sea in Korea.</title>
        <authorList>
            <person name="Yoon J.H."/>
            <person name="Oh T.K."/>
        </authorList>
    </citation>
    <scope>NUCLEOTIDE SEQUENCE [LARGE SCALE GENOMIC DNA]</scope>
    <source>
        <strain evidence="2 3">SW-211</strain>
    </source>
</reference>
<feature type="transmembrane region" description="Helical" evidence="1">
    <location>
        <begin position="24"/>
        <end position="44"/>
    </location>
</feature>
<keyword evidence="1" id="KW-0812">Transmembrane</keyword>
<keyword evidence="1" id="KW-0472">Membrane</keyword>
<keyword evidence="1" id="KW-1133">Transmembrane helix</keyword>
<dbReference type="RefSeq" id="WP_146947405.1">
    <property type="nucleotide sequence ID" value="NZ_VOQF01000004.1"/>
</dbReference>
<feature type="transmembrane region" description="Helical" evidence="1">
    <location>
        <begin position="64"/>
        <end position="85"/>
    </location>
</feature>
<feature type="transmembrane region" description="Helical" evidence="1">
    <location>
        <begin position="97"/>
        <end position="117"/>
    </location>
</feature>
<dbReference type="AlphaFoldDB" id="A0A5C6W1M1"/>
<gene>
    <name evidence="2" type="ORF">FS935_08205</name>
</gene>
<evidence type="ECO:0000313" key="2">
    <source>
        <dbReference type="EMBL" id="TXC91609.1"/>
    </source>
</evidence>
<comment type="caution">
    <text evidence="2">The sequence shown here is derived from an EMBL/GenBank/DDBJ whole genome shotgun (WGS) entry which is preliminary data.</text>
</comment>
<dbReference type="InterPro" id="IPR048147">
    <property type="entry name" value="CBO0543-like"/>
</dbReference>
<sequence length="175" mass="21161">MNFIYGSIYIFAAWKWGDWRNWRVYYPTILFFIIGDLFYHFIFYDYFPLWKFEPVPKDKQLGLTGVHISLLIMCIKYPCTILIYLGNFPTGRLSKQFIYIAMWVMIYATNEFITHALGGIKHYNGWNEWWSFSFNIVMFSILAIHHFRPVISWVLSIFYILVLWNIFDVPSLVFR</sequence>
<evidence type="ECO:0000313" key="3">
    <source>
        <dbReference type="Proteomes" id="UP000321363"/>
    </source>
</evidence>
<dbReference type="Proteomes" id="UP000321363">
    <property type="component" value="Unassembled WGS sequence"/>
</dbReference>
<dbReference type="OrthoDB" id="1730091at2"/>